<dbReference type="PANTHER" id="PTHR10000:SF8">
    <property type="entry name" value="HAD SUPERFAMILY HYDROLASE-LIKE, TYPE 3"/>
    <property type="match status" value="1"/>
</dbReference>
<dbReference type="InterPro" id="IPR006379">
    <property type="entry name" value="HAD-SF_hydro_IIB"/>
</dbReference>
<gene>
    <name evidence="3" type="primary">yidA_2</name>
    <name evidence="3" type="ORF">NCTC10179_00758</name>
</gene>
<keyword evidence="4" id="KW-1185">Reference proteome</keyword>
<dbReference type="OrthoDB" id="9810101at2"/>
<reference evidence="3 4" key="1">
    <citation type="submission" date="2019-01" db="EMBL/GenBank/DDBJ databases">
        <authorList>
            <consortium name="Pathogen Informatics"/>
        </authorList>
    </citation>
    <scope>NUCLEOTIDE SEQUENCE [LARGE SCALE GENOMIC DNA]</scope>
    <source>
        <strain evidence="3 4">NCTC10179</strain>
    </source>
</reference>
<comment type="cofactor">
    <cofactor evidence="1">
        <name>Mg(2+)</name>
        <dbReference type="ChEBI" id="CHEBI:18420"/>
    </cofactor>
</comment>
<protein>
    <submittedName>
        <fullName evidence="3">HAD superfamily hydrolase Cof</fullName>
        <ecNumber evidence="3">3.1.3.-</ecNumber>
    </submittedName>
</protein>
<dbReference type="SUPFAM" id="SSF56784">
    <property type="entry name" value="HAD-like"/>
    <property type="match status" value="1"/>
</dbReference>
<comment type="similarity">
    <text evidence="2">Belongs to the HAD-like hydrolase superfamily. Cof family.</text>
</comment>
<dbReference type="SFLD" id="SFLDG01140">
    <property type="entry name" value="C2.B:_Phosphomannomutase_and_P"/>
    <property type="match status" value="1"/>
</dbReference>
<dbReference type="EC" id="3.1.3.-" evidence="3"/>
<dbReference type="KEGG" id="mcou:NCTC10179_00758"/>
<dbReference type="InterPro" id="IPR023214">
    <property type="entry name" value="HAD_sf"/>
</dbReference>
<dbReference type="InterPro" id="IPR036412">
    <property type="entry name" value="HAD-like_sf"/>
</dbReference>
<accession>A0A449B7K2</accession>
<organism evidence="3 4">
    <name type="scientific">Mycoplasmopsis columboralis</name>
    <dbReference type="NCBI Taxonomy" id="171282"/>
    <lineage>
        <taxon>Bacteria</taxon>
        <taxon>Bacillati</taxon>
        <taxon>Mycoplasmatota</taxon>
        <taxon>Mycoplasmoidales</taxon>
        <taxon>Metamycoplasmataceae</taxon>
        <taxon>Mycoplasmopsis</taxon>
    </lineage>
</organism>
<dbReference type="NCBIfam" id="TIGR01484">
    <property type="entry name" value="HAD-SF-IIB"/>
    <property type="match status" value="1"/>
</dbReference>
<dbReference type="RefSeq" id="WP_036435381.1">
    <property type="nucleotide sequence ID" value="NZ_LR215039.1"/>
</dbReference>
<dbReference type="EMBL" id="LR215039">
    <property type="protein sequence ID" value="VEU76562.1"/>
    <property type="molecule type" value="Genomic_DNA"/>
</dbReference>
<proteinExistence type="inferred from homology"/>
<evidence type="ECO:0000256" key="2">
    <source>
        <dbReference type="ARBA" id="ARBA00034778"/>
    </source>
</evidence>
<dbReference type="GO" id="GO:0016791">
    <property type="term" value="F:phosphatase activity"/>
    <property type="evidence" value="ECO:0007669"/>
    <property type="project" value="TreeGrafter"/>
</dbReference>
<dbReference type="AlphaFoldDB" id="A0A449B7K2"/>
<dbReference type="GO" id="GO:0000287">
    <property type="term" value="F:magnesium ion binding"/>
    <property type="evidence" value="ECO:0007669"/>
    <property type="project" value="TreeGrafter"/>
</dbReference>
<dbReference type="Gene3D" id="3.30.1240.10">
    <property type="match status" value="1"/>
</dbReference>
<dbReference type="InterPro" id="IPR000150">
    <property type="entry name" value="Cof"/>
</dbReference>
<evidence type="ECO:0000256" key="1">
    <source>
        <dbReference type="ARBA" id="ARBA00001946"/>
    </source>
</evidence>
<dbReference type="Proteomes" id="UP000289497">
    <property type="component" value="Chromosome"/>
</dbReference>
<dbReference type="Gene3D" id="3.40.50.1000">
    <property type="entry name" value="HAD superfamily/HAD-like"/>
    <property type="match status" value="1"/>
</dbReference>
<dbReference type="Pfam" id="PF08282">
    <property type="entry name" value="Hydrolase_3"/>
    <property type="match status" value="1"/>
</dbReference>
<name>A0A449B7K2_9BACT</name>
<dbReference type="GO" id="GO:0005829">
    <property type="term" value="C:cytosol"/>
    <property type="evidence" value="ECO:0007669"/>
    <property type="project" value="TreeGrafter"/>
</dbReference>
<dbReference type="SFLD" id="SFLDS00003">
    <property type="entry name" value="Haloacid_Dehalogenase"/>
    <property type="match status" value="1"/>
</dbReference>
<evidence type="ECO:0000313" key="4">
    <source>
        <dbReference type="Proteomes" id="UP000289497"/>
    </source>
</evidence>
<dbReference type="NCBIfam" id="TIGR00099">
    <property type="entry name" value="Cof-subfamily"/>
    <property type="match status" value="1"/>
</dbReference>
<sequence>MTNKWAIFSDVDGTIYPFPEKQLTQVNINKIEELNQKGVPFILNTGNPPYQKIQRLADQFKSPYIVCSNGALVFDNFAKKTIFIEKMPLSEVKKIWEVSNITNSPLYYFGTDKYYFKDMPKQWHDFLVEFCEYDQFITHGEIVDDIHKIEVYGESEVIERFYAEAMKHDIDLNIINLKTHIEITKKGVSKASGMRWVCENAFNMSVEQAMAIGDSPNDISMLEAAGYSYAMDNADKLTKSKAKYYTSDVRQNGLAEAIDDYLYRSDFELKRAVSQRGKQK</sequence>
<dbReference type="PANTHER" id="PTHR10000">
    <property type="entry name" value="PHOSPHOSERINE PHOSPHATASE"/>
    <property type="match status" value="1"/>
</dbReference>
<keyword evidence="3" id="KW-0378">Hydrolase</keyword>
<dbReference type="PROSITE" id="PS01229">
    <property type="entry name" value="COF_2"/>
    <property type="match status" value="1"/>
</dbReference>
<evidence type="ECO:0000313" key="3">
    <source>
        <dbReference type="EMBL" id="VEU76562.1"/>
    </source>
</evidence>